<protein>
    <submittedName>
        <fullName evidence="1">Uncharacterized protein</fullName>
    </submittedName>
</protein>
<reference evidence="1" key="1">
    <citation type="submission" date="2019-08" db="EMBL/GenBank/DDBJ databases">
        <authorList>
            <person name="Kucharzyk K."/>
            <person name="Murdoch R.W."/>
            <person name="Higgins S."/>
            <person name="Loffler F."/>
        </authorList>
    </citation>
    <scope>NUCLEOTIDE SEQUENCE</scope>
</reference>
<dbReference type="AlphaFoldDB" id="A0A645ISD7"/>
<organism evidence="1">
    <name type="scientific">bioreactor metagenome</name>
    <dbReference type="NCBI Taxonomy" id="1076179"/>
    <lineage>
        <taxon>unclassified sequences</taxon>
        <taxon>metagenomes</taxon>
        <taxon>ecological metagenomes</taxon>
    </lineage>
</organism>
<accession>A0A645ISD7</accession>
<sequence length="85" mass="9618">MIVAQYSTFDLAAFDPLLHHDFMIEFKCQRDGLIVLGFAGYFADANGRSLVGRFYKQRQTQAGFHFAKADAVAIGASERNKWRDV</sequence>
<gene>
    <name evidence="1" type="ORF">SDC9_201961</name>
</gene>
<evidence type="ECO:0000313" key="1">
    <source>
        <dbReference type="EMBL" id="MPN54291.1"/>
    </source>
</evidence>
<comment type="caution">
    <text evidence="1">The sequence shown here is derived from an EMBL/GenBank/DDBJ whole genome shotgun (WGS) entry which is preliminary data.</text>
</comment>
<dbReference type="EMBL" id="VSSQ01122383">
    <property type="protein sequence ID" value="MPN54291.1"/>
    <property type="molecule type" value="Genomic_DNA"/>
</dbReference>
<proteinExistence type="predicted"/>
<name>A0A645ISD7_9ZZZZ</name>